<dbReference type="OrthoDB" id="376134at2759"/>
<sequence>MDLTIFESDKNLSLNGINKIVEAVYNDNLNFLIKKNKNELERKEIDQFSYKIEALLNSLDGEGVRLYEEKDKMKETFQTIALQLKNVKKSIQKTEQYVQRQVNSEMAKDTSKFFEAIKRDIDNL</sequence>
<proteinExistence type="predicted"/>
<dbReference type="EMBL" id="LT594592">
    <property type="protein sequence ID" value="SCP05197.1"/>
    <property type="molecule type" value="Genomic_DNA"/>
</dbReference>
<reference evidence="1 2" key="1">
    <citation type="submission" date="2016-06" db="EMBL/GenBank/DDBJ databases">
        <authorList>
            <consortium name="Pathogen Informatics"/>
        </authorList>
    </citation>
    <scope>NUCLEOTIDE SEQUENCE [LARGE SCALE GENOMIC DNA]</scope>
    <source>
        <strain evidence="1">PocGH01</strain>
    </source>
</reference>
<accession>A0A1D3TJQ0</accession>
<name>A0A1D3TJQ0_PLAOA</name>
<dbReference type="Proteomes" id="UP000242942">
    <property type="component" value="Chromosome 11"/>
</dbReference>
<dbReference type="AlphaFoldDB" id="A0A1D3TJQ0"/>
<dbReference type="VEuPathDB" id="PlasmoDB:PocGH01_11050200"/>
<organism evidence="1 2">
    <name type="scientific">Plasmodium ovale</name>
    <name type="common">malaria parasite P. ovale</name>
    <dbReference type="NCBI Taxonomy" id="36330"/>
    <lineage>
        <taxon>Eukaryota</taxon>
        <taxon>Sar</taxon>
        <taxon>Alveolata</taxon>
        <taxon>Apicomplexa</taxon>
        <taxon>Aconoidasida</taxon>
        <taxon>Haemosporida</taxon>
        <taxon>Plasmodiidae</taxon>
        <taxon>Plasmodium</taxon>
        <taxon>Plasmodium (Plasmodium)</taxon>
    </lineage>
</organism>
<keyword evidence="2" id="KW-1185">Reference proteome</keyword>
<evidence type="ECO:0000313" key="1">
    <source>
        <dbReference type="EMBL" id="SCP05197.1"/>
    </source>
</evidence>
<evidence type="ECO:0000313" key="2">
    <source>
        <dbReference type="Proteomes" id="UP000242942"/>
    </source>
</evidence>
<protein>
    <submittedName>
        <fullName evidence="1">Uncharacterized protein</fullName>
    </submittedName>
</protein>
<gene>
    <name evidence="1" type="primary">PocGH01_11050200</name>
    <name evidence="1" type="ORF">POCGH01_11050200</name>
</gene>